<dbReference type="Proteomes" id="UP000029738">
    <property type="component" value="Unassembled WGS sequence"/>
</dbReference>
<dbReference type="Gene3D" id="1.25.40.10">
    <property type="entry name" value="Tetratricopeptide repeat domain"/>
    <property type="match status" value="2"/>
</dbReference>
<dbReference type="SUPFAM" id="SSF48452">
    <property type="entry name" value="TPR-like"/>
    <property type="match status" value="2"/>
</dbReference>
<accession>A0A8S9TCX5</accession>
<dbReference type="InterPro" id="IPR011990">
    <property type="entry name" value="TPR-like_helical_dom_sf"/>
</dbReference>
<dbReference type="PANTHER" id="PTHR10098:SF112">
    <property type="entry name" value="SLR0380 PROTEIN"/>
    <property type="match status" value="1"/>
</dbReference>
<dbReference type="PANTHER" id="PTHR10098">
    <property type="entry name" value="RAPSYN-RELATED"/>
    <property type="match status" value="1"/>
</dbReference>
<organism evidence="3 4">
    <name type="scientific">Tolypothrix bouteillei VB521301</name>
    <dbReference type="NCBI Taxonomy" id="1479485"/>
    <lineage>
        <taxon>Bacteria</taxon>
        <taxon>Bacillati</taxon>
        <taxon>Cyanobacteriota</taxon>
        <taxon>Cyanophyceae</taxon>
        <taxon>Nostocales</taxon>
        <taxon>Tolypothrichaceae</taxon>
        <taxon>Tolypothrix</taxon>
    </lineage>
</organism>
<dbReference type="RefSeq" id="WP_082051864.1">
    <property type="nucleotide sequence ID" value="NZ_JHEG04000001.1"/>
</dbReference>
<sequence>MKSNEKIKVAQLPNLLKQLGILPSSRKSRILQLINKNRKILQIILLAALSVIFSLHSPILFSAIAQQPGVTQQSAIALMQAGKKNYEEGLFAEATKTLQQAVQIYAATGETLNQAQALSFASLAQHKLGQFQAAENSIHNSLSLLKSLPERKDTIQVRALTLNAQAHLQLAKGNAETALESWQNAEKLYRQIRDRLGILGSLLNQALALQVLGLSRRADRTIAQVEQEIYQETDPSFKFASLLNLGQIRRQGRDLEQSQKILQMGLEVAQKMRSPEFQSKVLLSLGNTEIALAKNAKALKNEENFQTYTQKALNDYQQAANIAISQQIKVQAKINQFSILLENQQYSSFPVLLPQISSSLERLPKSRSSIYARVHFAKNLIQWLQESKEPKNKKDITQILNTAIDQARSLTDRRAESYALGTLGELYEKTLDESKAIELTQSALAIAQATNAPDIAYRWQWQMGRLLQKQAETTHRSKNADAQAVSYYTQAFKTLNNLRGDLVVLSPEVQFSFRETVEPVYRQLVDLLLRDPNPNRDRLIQARDVMEALQLAELDNFFGDACAKPEQVKIDDLDPHAAVIYPIILPDRLEVVIKLPGTDNLRHYGHQNVSNTQVDEAVTRLRQSLKRRSISPNQIKKEAQQIYNWLIKPFETELENTKNREESKVKNLIFVLDGSLRNLPMAVLHDGTRYLIERYAVSVTSGLQLLEPKPLHRESLSVLVGGATDAPSFEKEGLGAINNVAVELEGVKQKVLHTQMLENQKFLQQNIEQQINSKPYNIVHLATHGKFSSNPEQTFILDWQKRIKVKDFDNLLNLDFQRRTKPIELLILSACETATGDNRAALGLAGVALKAGARSTLASLWQVNDASTAQFMIKLYQELNNPQIMKAEALRNVQRAFLTEFSSTDYNRPYHWASFILVGNWL</sequence>
<evidence type="ECO:0000313" key="3">
    <source>
        <dbReference type="EMBL" id="KAF3889847.1"/>
    </source>
</evidence>
<protein>
    <submittedName>
        <fullName evidence="3">CHAT domain-containing protein</fullName>
    </submittedName>
</protein>
<dbReference type="SMART" id="SM00028">
    <property type="entry name" value="TPR"/>
    <property type="match status" value="5"/>
</dbReference>
<proteinExistence type="predicted"/>
<dbReference type="EMBL" id="JHEG04000001">
    <property type="protein sequence ID" value="KAF3889847.1"/>
    <property type="molecule type" value="Genomic_DNA"/>
</dbReference>
<reference evidence="3" key="2">
    <citation type="submission" date="2019-11" db="EMBL/GenBank/DDBJ databases">
        <title>Improved Assembly of Tolypothrix boutellei genome.</title>
        <authorList>
            <person name="Sarangi A.N."/>
            <person name="Mukherjee M."/>
            <person name="Ghosh S."/>
            <person name="Singh D."/>
            <person name="Das A."/>
            <person name="Kant S."/>
            <person name="Prusty A."/>
            <person name="Tripathy S."/>
        </authorList>
    </citation>
    <scope>NUCLEOTIDE SEQUENCE</scope>
    <source>
        <strain evidence="3">VB521301</strain>
    </source>
</reference>
<evidence type="ECO:0000256" key="1">
    <source>
        <dbReference type="SAM" id="Phobius"/>
    </source>
</evidence>
<keyword evidence="1" id="KW-0812">Transmembrane</keyword>
<dbReference type="InterPro" id="IPR024983">
    <property type="entry name" value="CHAT_dom"/>
</dbReference>
<keyword evidence="1" id="KW-1133">Transmembrane helix</keyword>
<name>A0A8S9TCX5_9CYAN</name>
<dbReference type="InterPro" id="IPR019734">
    <property type="entry name" value="TPR_rpt"/>
</dbReference>
<feature type="domain" description="CHAT" evidence="2">
    <location>
        <begin position="637"/>
        <end position="920"/>
    </location>
</feature>
<dbReference type="OrthoDB" id="446317at2"/>
<dbReference type="Pfam" id="PF12770">
    <property type="entry name" value="CHAT"/>
    <property type="match status" value="1"/>
</dbReference>
<dbReference type="AlphaFoldDB" id="A0A8S9TCX5"/>
<reference evidence="3" key="1">
    <citation type="journal article" date="2015" name="Genome Announc.">
        <title>Draft Genome Sequence of Tolypothrix boutellei Strain VB521301.</title>
        <authorList>
            <person name="Chandrababunaidu M.M."/>
            <person name="Singh D."/>
            <person name="Sen D."/>
            <person name="Bhan S."/>
            <person name="Das S."/>
            <person name="Gupta A."/>
            <person name="Adhikary S.P."/>
            <person name="Tripathy S."/>
        </authorList>
    </citation>
    <scope>NUCLEOTIDE SEQUENCE</scope>
    <source>
        <strain evidence="3">VB521301</strain>
    </source>
</reference>
<evidence type="ECO:0000313" key="4">
    <source>
        <dbReference type="Proteomes" id="UP000029738"/>
    </source>
</evidence>
<gene>
    <name evidence="3" type="ORF">DA73_0400033565</name>
</gene>
<keyword evidence="1" id="KW-0472">Membrane</keyword>
<comment type="caution">
    <text evidence="3">The sequence shown here is derived from an EMBL/GenBank/DDBJ whole genome shotgun (WGS) entry which is preliminary data.</text>
</comment>
<feature type="transmembrane region" description="Helical" evidence="1">
    <location>
        <begin position="43"/>
        <end position="65"/>
    </location>
</feature>
<keyword evidence="4" id="KW-1185">Reference proteome</keyword>
<evidence type="ECO:0000259" key="2">
    <source>
        <dbReference type="Pfam" id="PF12770"/>
    </source>
</evidence>